<keyword evidence="9" id="KW-1185">Reference proteome</keyword>
<feature type="transmembrane region" description="Helical" evidence="6">
    <location>
        <begin position="82"/>
        <end position="105"/>
    </location>
</feature>
<dbReference type="InterPro" id="IPR007816">
    <property type="entry name" value="ResB-like_domain"/>
</dbReference>
<dbReference type="PANTHER" id="PTHR31566">
    <property type="entry name" value="CYTOCHROME C BIOGENESIS PROTEIN CCS1, CHLOROPLASTIC"/>
    <property type="match status" value="1"/>
</dbReference>
<accession>A0A554RVR0</accession>
<keyword evidence="2 6" id="KW-0812">Transmembrane</keyword>
<feature type="transmembrane region" description="Helical" evidence="6">
    <location>
        <begin position="176"/>
        <end position="197"/>
    </location>
</feature>
<feature type="domain" description="ResB-like" evidence="7">
    <location>
        <begin position="26"/>
        <end position="496"/>
    </location>
</feature>
<evidence type="ECO:0000256" key="6">
    <source>
        <dbReference type="SAM" id="Phobius"/>
    </source>
</evidence>
<evidence type="ECO:0000313" key="9">
    <source>
        <dbReference type="Proteomes" id="UP000316988"/>
    </source>
</evidence>
<keyword evidence="5 6" id="KW-0472">Membrane</keyword>
<dbReference type="PANTHER" id="PTHR31566:SF0">
    <property type="entry name" value="CYTOCHROME C BIOGENESIS PROTEIN CCS1, CHLOROPLASTIC"/>
    <property type="match status" value="1"/>
</dbReference>
<dbReference type="RefSeq" id="WP_143914313.1">
    <property type="nucleotide sequence ID" value="NZ_VLNT01000015.1"/>
</dbReference>
<evidence type="ECO:0000256" key="3">
    <source>
        <dbReference type="ARBA" id="ARBA00022748"/>
    </source>
</evidence>
<protein>
    <submittedName>
        <fullName evidence="8">Cytochrome c biogenesis protein ResB</fullName>
    </submittedName>
</protein>
<evidence type="ECO:0000259" key="7">
    <source>
        <dbReference type="Pfam" id="PF05140"/>
    </source>
</evidence>
<comment type="subcellular location">
    <subcellularLocation>
        <location evidence="1">Membrane</location>
        <topology evidence="1">Multi-pass membrane protein</topology>
    </subcellularLocation>
</comment>
<proteinExistence type="predicted"/>
<evidence type="ECO:0000256" key="5">
    <source>
        <dbReference type="ARBA" id="ARBA00023136"/>
    </source>
</evidence>
<dbReference type="OrthoDB" id="3949537at2"/>
<dbReference type="Pfam" id="PF05140">
    <property type="entry name" value="ResB"/>
    <property type="match status" value="1"/>
</dbReference>
<evidence type="ECO:0000256" key="4">
    <source>
        <dbReference type="ARBA" id="ARBA00022989"/>
    </source>
</evidence>
<organism evidence="8 9">
    <name type="scientific">Aeromicrobium piscarium</name>
    <dbReference type="NCBI Taxonomy" id="2590901"/>
    <lineage>
        <taxon>Bacteria</taxon>
        <taxon>Bacillati</taxon>
        <taxon>Actinomycetota</taxon>
        <taxon>Actinomycetes</taxon>
        <taxon>Propionibacteriales</taxon>
        <taxon>Nocardioidaceae</taxon>
        <taxon>Aeromicrobium</taxon>
    </lineage>
</organism>
<evidence type="ECO:0000313" key="8">
    <source>
        <dbReference type="EMBL" id="TSD58160.1"/>
    </source>
</evidence>
<dbReference type="GO" id="GO:0017004">
    <property type="term" value="P:cytochrome complex assembly"/>
    <property type="evidence" value="ECO:0007669"/>
    <property type="project" value="UniProtKB-KW"/>
</dbReference>
<evidence type="ECO:0000256" key="2">
    <source>
        <dbReference type="ARBA" id="ARBA00022692"/>
    </source>
</evidence>
<sequence>MNPSTQASELTPRQFVRWMWRQLTSMRTALFLLLLLAVAAVPGSLVPQRGVDARAVQAFFQDHPTLAPVLDAIGMFSVYSSPWFSAIYLLLMLSLVGCIVPRIGVYAKALRARPPRAPRNFARLPGSGSFTTTASVDEVVSAGRQMLGRARIDVVQTGNGTELRAEKGYLRELGNLVFHCSILVVLVGVAIGALWSYRGAVMVTEGDGFSNTLSQYDEFNSGPLYDPDNLPPFGLTVDRMIAEFHSSGPQMGAPRLFQADVTYTERPGDEPQNYEIVVNNPLSLDGGDVFLIGQGYAPVIRVTDANGEVVFDDAVIFLPQDGTYLSEGVVKVPDAAPEQLGFQGFFMPTAVSTGDDAPTRTVYPGAVNPVVGLRMWSGDLGLDDGTPQSVYTLQKEQMTEVLGDDGEPFNISLSPGQVQDLPGGGSIEFVDLQRFARFQIADVPAKSLPLVGVSVGLIGLMASLMVRPRRTWITATTSTDEAGRTLTSVNVGVLDRVPRDETPIDLDAFLRDLQQALPTSNNLKETQT</sequence>
<gene>
    <name evidence="8" type="ORF">FNM00_14730</name>
</gene>
<evidence type="ECO:0000256" key="1">
    <source>
        <dbReference type="ARBA" id="ARBA00004141"/>
    </source>
</evidence>
<reference evidence="8 9" key="1">
    <citation type="submission" date="2019-07" db="EMBL/GenBank/DDBJ databases">
        <authorList>
            <person name="Zhao L.H."/>
        </authorList>
    </citation>
    <scope>NUCLEOTIDE SEQUENCE [LARGE SCALE GENOMIC DNA]</scope>
    <source>
        <strain evidence="8 9">Co35</strain>
    </source>
</reference>
<comment type="caution">
    <text evidence="8">The sequence shown here is derived from an EMBL/GenBank/DDBJ whole genome shotgun (WGS) entry which is preliminary data.</text>
</comment>
<keyword evidence="4 6" id="KW-1133">Transmembrane helix</keyword>
<dbReference type="AlphaFoldDB" id="A0A554RVR0"/>
<dbReference type="GO" id="GO:0016020">
    <property type="term" value="C:membrane"/>
    <property type="evidence" value="ECO:0007669"/>
    <property type="project" value="UniProtKB-SubCell"/>
</dbReference>
<dbReference type="EMBL" id="VLNT01000015">
    <property type="protein sequence ID" value="TSD58160.1"/>
    <property type="molecule type" value="Genomic_DNA"/>
</dbReference>
<name>A0A554RVR0_9ACTN</name>
<dbReference type="Proteomes" id="UP000316988">
    <property type="component" value="Unassembled WGS sequence"/>
</dbReference>
<dbReference type="InterPro" id="IPR023494">
    <property type="entry name" value="Cyt_c_bgen_Ccs1/CcsB/ResB"/>
</dbReference>
<keyword evidence="3" id="KW-0201">Cytochrome c-type biogenesis</keyword>